<dbReference type="EMBL" id="LSRX01000358">
    <property type="protein sequence ID" value="OLP99520.1"/>
    <property type="molecule type" value="Genomic_DNA"/>
</dbReference>
<sequence>MLTASEKTQMAKLLRRLSWRDLRQLSFEGEQSAHDSEDEEVQLEKIKEILCGAIRSISSQDLYDLDKPKAEGKKKEDDPKVKGVKKDDKSKPSPAAKAAGIAWAAKKKEDKLRAEGEKKGFLRRHLFAFEASGALPVGVLGF</sequence>
<accession>A0A1Q9DWI5</accession>
<dbReference type="OrthoDB" id="439623at2759"/>
<gene>
    <name evidence="2" type="ORF">AK812_SmicGene17883</name>
</gene>
<feature type="region of interest" description="Disordered" evidence="1">
    <location>
        <begin position="65"/>
        <end position="100"/>
    </location>
</feature>
<dbReference type="Proteomes" id="UP000186817">
    <property type="component" value="Unassembled WGS sequence"/>
</dbReference>
<protein>
    <submittedName>
        <fullName evidence="2">Uncharacterized protein</fullName>
    </submittedName>
</protein>
<name>A0A1Q9DWI5_SYMMI</name>
<dbReference type="AlphaFoldDB" id="A0A1Q9DWI5"/>
<evidence type="ECO:0000313" key="3">
    <source>
        <dbReference type="Proteomes" id="UP000186817"/>
    </source>
</evidence>
<proteinExistence type="predicted"/>
<feature type="compositionally biased region" description="Basic and acidic residues" evidence="1">
    <location>
        <begin position="65"/>
        <end position="91"/>
    </location>
</feature>
<evidence type="ECO:0000256" key="1">
    <source>
        <dbReference type="SAM" id="MobiDB-lite"/>
    </source>
</evidence>
<organism evidence="2 3">
    <name type="scientific">Symbiodinium microadriaticum</name>
    <name type="common">Dinoflagellate</name>
    <name type="synonym">Zooxanthella microadriatica</name>
    <dbReference type="NCBI Taxonomy" id="2951"/>
    <lineage>
        <taxon>Eukaryota</taxon>
        <taxon>Sar</taxon>
        <taxon>Alveolata</taxon>
        <taxon>Dinophyceae</taxon>
        <taxon>Suessiales</taxon>
        <taxon>Symbiodiniaceae</taxon>
        <taxon>Symbiodinium</taxon>
    </lineage>
</organism>
<keyword evidence="3" id="KW-1185">Reference proteome</keyword>
<reference evidence="2 3" key="1">
    <citation type="submission" date="2016-02" db="EMBL/GenBank/DDBJ databases">
        <title>Genome analysis of coral dinoflagellate symbionts highlights evolutionary adaptations to a symbiotic lifestyle.</title>
        <authorList>
            <person name="Aranda M."/>
            <person name="Li Y."/>
            <person name="Liew Y.J."/>
            <person name="Baumgarten S."/>
            <person name="Simakov O."/>
            <person name="Wilson M."/>
            <person name="Piel J."/>
            <person name="Ashoor H."/>
            <person name="Bougouffa S."/>
            <person name="Bajic V.B."/>
            <person name="Ryu T."/>
            <person name="Ravasi T."/>
            <person name="Bayer T."/>
            <person name="Micklem G."/>
            <person name="Kim H."/>
            <person name="Bhak J."/>
            <person name="Lajeunesse T.C."/>
            <person name="Voolstra C.R."/>
        </authorList>
    </citation>
    <scope>NUCLEOTIDE SEQUENCE [LARGE SCALE GENOMIC DNA]</scope>
    <source>
        <strain evidence="2 3">CCMP2467</strain>
    </source>
</reference>
<evidence type="ECO:0000313" key="2">
    <source>
        <dbReference type="EMBL" id="OLP99520.1"/>
    </source>
</evidence>
<comment type="caution">
    <text evidence="2">The sequence shown here is derived from an EMBL/GenBank/DDBJ whole genome shotgun (WGS) entry which is preliminary data.</text>
</comment>